<reference evidence="2 3" key="1">
    <citation type="submission" date="2018-08" db="EMBL/GenBank/DDBJ databases">
        <title>Neisseria animalis ATCC 49930 complete genome.</title>
        <authorList>
            <person name="Veseli I.A."/>
            <person name="Mascarenhas dos Santos A.C."/>
            <person name="Buttler R."/>
            <person name="Pombert J.-F."/>
        </authorList>
    </citation>
    <scope>NUCLEOTIDE SEQUENCE [LARGE SCALE GENOMIC DNA]</scope>
    <source>
        <strain evidence="2 3">ATCC 49930</strain>
    </source>
</reference>
<evidence type="ECO:0000313" key="3">
    <source>
        <dbReference type="Proteomes" id="UP000325536"/>
    </source>
</evidence>
<dbReference type="RefSeq" id="WP_123796298.1">
    <property type="nucleotide sequence ID" value="NZ_CP031699.1"/>
</dbReference>
<evidence type="ECO:0000313" key="2">
    <source>
        <dbReference type="EMBL" id="QEY24830.1"/>
    </source>
</evidence>
<dbReference type="AlphaFoldDB" id="A0A5P3MTM6"/>
<sequence>MTFWFVAGALVLIAELFAGTVYLLVVGAALFGAGIAAALGGSVPVAVLTAALLSALGILPVHKWVKKHRRSQRQEAEANDLDIGQTVQILRHLHGDVYEVAYRGAHWQAKMPGGKAAAQTGTAVITGKDGNILLLDLHSI</sequence>
<keyword evidence="1" id="KW-0472">Membrane</keyword>
<dbReference type="EMBL" id="CP031699">
    <property type="protein sequence ID" value="QEY24830.1"/>
    <property type="molecule type" value="Genomic_DNA"/>
</dbReference>
<gene>
    <name evidence="2" type="ORF">D0T90_10390</name>
</gene>
<name>A0A5P3MTM6_NEIAN</name>
<organism evidence="2 3">
    <name type="scientific">Neisseria animalis</name>
    <dbReference type="NCBI Taxonomy" id="492"/>
    <lineage>
        <taxon>Bacteria</taxon>
        <taxon>Pseudomonadati</taxon>
        <taxon>Pseudomonadota</taxon>
        <taxon>Betaproteobacteria</taxon>
        <taxon>Neisseriales</taxon>
        <taxon>Neisseriaceae</taxon>
        <taxon>Neisseria</taxon>
    </lineage>
</organism>
<dbReference type="KEGG" id="naq:D0T90_10390"/>
<feature type="transmembrane region" description="Helical" evidence="1">
    <location>
        <begin position="28"/>
        <end position="61"/>
    </location>
</feature>
<accession>A0A5P3MTM6</accession>
<keyword evidence="1" id="KW-1133">Transmembrane helix</keyword>
<keyword evidence="3" id="KW-1185">Reference proteome</keyword>
<keyword evidence="1" id="KW-0812">Transmembrane</keyword>
<evidence type="ECO:0000256" key="1">
    <source>
        <dbReference type="SAM" id="Phobius"/>
    </source>
</evidence>
<protein>
    <submittedName>
        <fullName evidence="2">NfeD family protein</fullName>
    </submittedName>
</protein>
<dbReference type="OrthoDB" id="5654021at2"/>
<dbReference type="Proteomes" id="UP000325536">
    <property type="component" value="Chromosome"/>
</dbReference>
<proteinExistence type="predicted"/>